<proteinExistence type="predicted"/>
<keyword evidence="1 2" id="KW-0732">Signal</keyword>
<dbReference type="RefSeq" id="WP_379935969.1">
    <property type="nucleotide sequence ID" value="NZ_JBHTHY010000014.1"/>
</dbReference>
<name>A0ABW3B7I3_9FLAO</name>
<comment type="caution">
    <text evidence="4">The sequence shown here is derived from an EMBL/GenBank/DDBJ whole genome shotgun (WGS) entry which is preliminary data.</text>
</comment>
<accession>A0ABW3B7I3</accession>
<feature type="signal peptide" evidence="2">
    <location>
        <begin position="1"/>
        <end position="22"/>
    </location>
</feature>
<reference evidence="5" key="1">
    <citation type="journal article" date="2019" name="Int. J. Syst. Evol. Microbiol.">
        <title>The Global Catalogue of Microorganisms (GCM) 10K type strain sequencing project: providing services to taxonomists for standard genome sequencing and annotation.</title>
        <authorList>
            <consortium name="The Broad Institute Genomics Platform"/>
            <consortium name="The Broad Institute Genome Sequencing Center for Infectious Disease"/>
            <person name="Wu L."/>
            <person name="Ma J."/>
        </authorList>
    </citation>
    <scope>NUCLEOTIDE SEQUENCE [LARGE SCALE GENOMIC DNA]</scope>
    <source>
        <strain evidence="5">CCUG 61948</strain>
    </source>
</reference>
<dbReference type="Proteomes" id="UP001597012">
    <property type="component" value="Unassembled WGS sequence"/>
</dbReference>
<feature type="chain" id="PRO_5047226423" evidence="2">
    <location>
        <begin position="23"/>
        <end position="538"/>
    </location>
</feature>
<organism evidence="4 5">
    <name type="scientific">Maribacter chungangensis</name>
    <dbReference type="NCBI Taxonomy" id="1069117"/>
    <lineage>
        <taxon>Bacteria</taxon>
        <taxon>Pseudomonadati</taxon>
        <taxon>Bacteroidota</taxon>
        <taxon>Flavobacteriia</taxon>
        <taxon>Flavobacteriales</taxon>
        <taxon>Flavobacteriaceae</taxon>
        <taxon>Maribacter</taxon>
    </lineage>
</organism>
<keyword evidence="5" id="KW-1185">Reference proteome</keyword>
<evidence type="ECO:0000313" key="4">
    <source>
        <dbReference type="EMBL" id="MFD0799065.1"/>
    </source>
</evidence>
<evidence type="ECO:0000313" key="5">
    <source>
        <dbReference type="Proteomes" id="UP001597012"/>
    </source>
</evidence>
<feature type="domain" description="SbsA Ig-like" evidence="3">
    <location>
        <begin position="33"/>
        <end position="135"/>
    </location>
</feature>
<dbReference type="InterPro" id="IPR032812">
    <property type="entry name" value="SbsA_Ig"/>
</dbReference>
<protein>
    <submittedName>
        <fullName evidence="4">Ig-like domain-containing protein</fullName>
    </submittedName>
</protein>
<evidence type="ECO:0000256" key="1">
    <source>
        <dbReference type="ARBA" id="ARBA00022729"/>
    </source>
</evidence>
<dbReference type="EMBL" id="JBHTHY010000014">
    <property type="protein sequence ID" value="MFD0799065.1"/>
    <property type="molecule type" value="Genomic_DNA"/>
</dbReference>
<evidence type="ECO:0000256" key="2">
    <source>
        <dbReference type="SAM" id="SignalP"/>
    </source>
</evidence>
<sequence length="538" mass="61027">MLRRILASFFVFFMALAFYQCARKGTPTGGPRDTTPPVLIKAEPKNMTVNFKAQKIRLYFDELVKLKDVQEQLIVSPPLKYQPLLTPQGGASKFVDITIKDTLLENTTYTLNFGQSITDNNEGNPNSFLTYVFSTGSYIDSLELSGAVKDAFNKAADDFVSVMLYQIDSAYTDSTVYQKPPNYITNTLDSTVIFKLRNLKEGTYALIGIKDASKDNIFDQKVDKIGFIKDTVTLPTDSIYLLNLFKEEPNYGVTVPSMAAKNRISFGYFGNGADIKINTLTKLPDTVASIVVKERDKDTLNFWFTPFEMDSILFTVTNEKLKVKDTFNVKNRKVGLDSLLLNLNQKGTLQFDTPLSILSNTPLIQADSSKINFINKDSLRVPYTLVLDSIKNKLDVVFELEANENYKMQLLPGTVLDFFGNTNDTLNYSFGTKSLADYGNLQLNIVGSAIAYPIIVQLLNEKEEVQREIYAEETQLFEFNNLDPKNYLVRVIFDENQNGKWDTGNFLKRIQPERVSYYPGVIEMRANWEKIETFTLKE</sequence>
<dbReference type="Pfam" id="PF13205">
    <property type="entry name" value="Big_5"/>
    <property type="match status" value="1"/>
</dbReference>
<evidence type="ECO:0000259" key="3">
    <source>
        <dbReference type="Pfam" id="PF13205"/>
    </source>
</evidence>
<gene>
    <name evidence="4" type="ORF">ACFQZJ_16445</name>
</gene>